<dbReference type="InterPro" id="IPR050979">
    <property type="entry name" value="LD-transpeptidase"/>
</dbReference>
<dbReference type="EMBL" id="JAAIUO010000002">
    <property type="protein sequence ID" value="NSK13843.1"/>
    <property type="molecule type" value="Genomic_DNA"/>
</dbReference>
<dbReference type="Pfam" id="PF12229">
    <property type="entry name" value="PG_binding_4"/>
    <property type="match status" value="2"/>
</dbReference>
<dbReference type="GO" id="GO:0008360">
    <property type="term" value="P:regulation of cell shape"/>
    <property type="evidence" value="ECO:0007669"/>
    <property type="project" value="UniProtKB-UniRule"/>
</dbReference>
<keyword evidence="3 6" id="KW-0133">Cell shape</keyword>
<organism evidence="11 12">
    <name type="scientific">Dorea phocaeensis</name>
    <dbReference type="NCBI Taxonomy" id="2040291"/>
    <lineage>
        <taxon>Bacteria</taxon>
        <taxon>Bacillati</taxon>
        <taxon>Bacillota</taxon>
        <taxon>Clostridia</taxon>
        <taxon>Lachnospirales</taxon>
        <taxon>Lachnospiraceae</taxon>
        <taxon>Dorea</taxon>
    </lineage>
</organism>
<reference evidence="12 13" key="1">
    <citation type="journal article" date="2020" name="Cell Host Microbe">
        <title>Functional and Genomic Variation between Human-Derived Isolates of Lachnospiraceae Reveals Inter- and Intra-Species Diversity.</title>
        <authorList>
            <person name="Sorbara M.T."/>
            <person name="Littmann E.R."/>
            <person name="Fontana E."/>
            <person name="Moody T.U."/>
            <person name="Kohout C.E."/>
            <person name="Gjonbalaj M."/>
            <person name="Eaton V."/>
            <person name="Seok R."/>
            <person name="Leiner I.M."/>
            <person name="Pamer E.G."/>
        </authorList>
    </citation>
    <scope>NUCLEOTIDE SEQUENCE [LARGE SCALE GENOMIC DNA]</scope>
    <source>
        <strain evidence="11 12">MSK.17.11</strain>
        <strain evidence="10 13">MSK.17.38</strain>
    </source>
</reference>
<evidence type="ECO:0000256" key="8">
    <source>
        <dbReference type="SAM" id="Phobius"/>
    </source>
</evidence>
<feature type="transmembrane region" description="Helical" evidence="8">
    <location>
        <begin position="89"/>
        <end position="112"/>
    </location>
</feature>
<evidence type="ECO:0000256" key="6">
    <source>
        <dbReference type="PROSITE-ProRule" id="PRU01373"/>
    </source>
</evidence>
<evidence type="ECO:0000313" key="10">
    <source>
        <dbReference type="EMBL" id="NSK13843.1"/>
    </source>
</evidence>
<dbReference type="Gene3D" id="2.40.440.10">
    <property type="entry name" value="L,D-transpeptidase catalytic domain-like"/>
    <property type="match status" value="1"/>
</dbReference>
<dbReference type="GO" id="GO:0071555">
    <property type="term" value="P:cell wall organization"/>
    <property type="evidence" value="ECO:0007669"/>
    <property type="project" value="UniProtKB-UniRule"/>
</dbReference>
<dbReference type="SUPFAM" id="SSF143985">
    <property type="entry name" value="L,D-transpeptidase pre-catalytic domain-like"/>
    <property type="match status" value="1"/>
</dbReference>
<dbReference type="EMBL" id="JAAITX010000002">
    <property type="protein sequence ID" value="NVH58070.1"/>
    <property type="molecule type" value="Genomic_DNA"/>
</dbReference>
<dbReference type="GO" id="GO:0018104">
    <property type="term" value="P:peptidoglycan-protein cross-linking"/>
    <property type="evidence" value="ECO:0007669"/>
    <property type="project" value="TreeGrafter"/>
</dbReference>
<dbReference type="Pfam" id="PF03734">
    <property type="entry name" value="YkuD"/>
    <property type="match status" value="1"/>
</dbReference>
<dbReference type="InterPro" id="IPR038054">
    <property type="entry name" value="LD_TPept-like_central_sf"/>
</dbReference>
<keyword evidence="8" id="KW-0812">Transmembrane</keyword>
<dbReference type="InterPro" id="IPR005490">
    <property type="entry name" value="LD_TPept_cat_dom"/>
</dbReference>
<keyword evidence="8" id="KW-0472">Membrane</keyword>
<sequence>MWKRSKKAKETAGERFEDELFLDDRVKEDTFFDDEDDEEFGRLLDEDVEEFDALFDEEEPKKSKKNKKGKKTKSAKGKRNEGSKKGKKTAAIVLGSILGVFLLVYVGFALFFHSHFMFFTKINGTDVSLKSVSAVEAYMEKQVDDYVLTMKESDGGQEMIAGTDISLEYVPGEELKKLVKKQDNFLWIKSLWEHPKIQAKVGVKYDEKALEKKIGNLNCMKEENQVTSVDAYPQFQTDQFQVVPEVVGTQLDNEKFHKKVAEAINGFQKEIDLLKADCYILPKFTKESPEVAAACETMNGYLGASVTYDFNPYTELVDASVISQWVKVDAEMNVTFDEAAVRAYVQTLAEKYNTKGKTRTFTTATGNTVNVEGGSYGWQIDQEAEYHTLIGNIQNAEVITREPAYASRGASHEGNDVGGTYAEVDLTAQHMYFVQNGQVVMDTPIVTGNPNKKGCATPQGVYSLAYKALDQVLRGDKKPDGSYEYETPVKYWMPFNGGIGFHDANWQPTFGGSRYLTNGSHGCVNMPPAKAGELYNLISAGTPIVCHY</sequence>
<evidence type="ECO:0000256" key="2">
    <source>
        <dbReference type="ARBA" id="ARBA00022679"/>
    </source>
</evidence>
<accession>A0A850HHY7</accession>
<dbReference type="AlphaFoldDB" id="A0A850HHY7"/>
<dbReference type="GO" id="GO:0071972">
    <property type="term" value="F:peptidoglycan L,D-transpeptidase activity"/>
    <property type="evidence" value="ECO:0007669"/>
    <property type="project" value="TreeGrafter"/>
</dbReference>
<dbReference type="CDD" id="cd16913">
    <property type="entry name" value="YkuD_like"/>
    <property type="match status" value="1"/>
</dbReference>
<dbReference type="Proteomes" id="UP000701680">
    <property type="component" value="Unassembled WGS sequence"/>
</dbReference>
<evidence type="ECO:0000256" key="7">
    <source>
        <dbReference type="SAM" id="MobiDB-lite"/>
    </source>
</evidence>
<dbReference type="PANTHER" id="PTHR30582:SF33">
    <property type="entry name" value="EXPORTED PROTEIN"/>
    <property type="match status" value="1"/>
</dbReference>
<dbReference type="InterPro" id="IPR022029">
    <property type="entry name" value="YoaR-like_PG-bd"/>
</dbReference>
<evidence type="ECO:0000313" key="12">
    <source>
        <dbReference type="Proteomes" id="UP000528555"/>
    </source>
</evidence>
<keyword evidence="5 6" id="KW-0961">Cell wall biogenesis/degradation</keyword>
<dbReference type="GO" id="GO:0016740">
    <property type="term" value="F:transferase activity"/>
    <property type="evidence" value="ECO:0007669"/>
    <property type="project" value="UniProtKB-KW"/>
</dbReference>
<dbReference type="InterPro" id="IPR038063">
    <property type="entry name" value="Transpep_catalytic_dom"/>
</dbReference>
<feature type="compositionally biased region" description="Basic residues" evidence="7">
    <location>
        <begin position="62"/>
        <end position="77"/>
    </location>
</feature>
<evidence type="ECO:0000259" key="9">
    <source>
        <dbReference type="PROSITE" id="PS52029"/>
    </source>
</evidence>
<name>A0A850HHY7_9FIRM</name>
<keyword evidence="12" id="KW-1185">Reference proteome</keyword>
<comment type="pathway">
    <text evidence="1 6">Cell wall biogenesis; peptidoglycan biosynthesis.</text>
</comment>
<keyword evidence="4 6" id="KW-0573">Peptidoglycan synthesis</keyword>
<reference evidence="11" key="2">
    <citation type="submission" date="2020-02" db="EMBL/GenBank/DDBJ databases">
        <authorList>
            <person name="Littmann E."/>
            <person name="Sorbara M."/>
        </authorList>
    </citation>
    <scope>NUCLEOTIDE SEQUENCE</scope>
    <source>
        <strain evidence="11">MSK.17.11</strain>
        <strain evidence="10">MSK.17.38</strain>
    </source>
</reference>
<evidence type="ECO:0000256" key="5">
    <source>
        <dbReference type="ARBA" id="ARBA00023316"/>
    </source>
</evidence>
<comment type="caution">
    <text evidence="11">The sequence shown here is derived from an EMBL/GenBank/DDBJ whole genome shotgun (WGS) entry which is preliminary data.</text>
</comment>
<proteinExistence type="predicted"/>
<protein>
    <submittedName>
        <fullName evidence="11">L,D-transpeptidase family protein</fullName>
    </submittedName>
</protein>
<feature type="region of interest" description="Disordered" evidence="7">
    <location>
        <begin position="54"/>
        <end position="83"/>
    </location>
</feature>
<feature type="domain" description="L,D-TPase catalytic" evidence="9">
    <location>
        <begin position="420"/>
        <end position="547"/>
    </location>
</feature>
<dbReference type="PROSITE" id="PS52029">
    <property type="entry name" value="LD_TPASE"/>
    <property type="match status" value="1"/>
</dbReference>
<dbReference type="UniPathway" id="UPA00219"/>
<feature type="active site" description="Proton donor/acceptor" evidence="6">
    <location>
        <position position="502"/>
    </location>
</feature>
<evidence type="ECO:0000313" key="13">
    <source>
        <dbReference type="Proteomes" id="UP000701680"/>
    </source>
</evidence>
<gene>
    <name evidence="11" type="ORF">G5A66_05265</name>
    <name evidence="10" type="ORF">G5A75_02935</name>
</gene>
<feature type="active site" description="Nucleophile" evidence="6">
    <location>
        <position position="523"/>
    </location>
</feature>
<evidence type="ECO:0000256" key="1">
    <source>
        <dbReference type="ARBA" id="ARBA00004752"/>
    </source>
</evidence>
<dbReference type="Proteomes" id="UP000528555">
    <property type="component" value="Unassembled WGS sequence"/>
</dbReference>
<dbReference type="SUPFAM" id="SSF141523">
    <property type="entry name" value="L,D-transpeptidase catalytic domain-like"/>
    <property type="match status" value="1"/>
</dbReference>
<dbReference type="GO" id="GO:0005576">
    <property type="term" value="C:extracellular region"/>
    <property type="evidence" value="ECO:0007669"/>
    <property type="project" value="TreeGrafter"/>
</dbReference>
<evidence type="ECO:0000313" key="11">
    <source>
        <dbReference type="EMBL" id="NVH58070.1"/>
    </source>
</evidence>
<keyword evidence="2" id="KW-0808">Transferase</keyword>
<dbReference type="PANTHER" id="PTHR30582">
    <property type="entry name" value="L,D-TRANSPEPTIDASE"/>
    <property type="match status" value="1"/>
</dbReference>
<evidence type="ECO:0000256" key="4">
    <source>
        <dbReference type="ARBA" id="ARBA00022984"/>
    </source>
</evidence>
<dbReference type="Gene3D" id="3.10.20.800">
    <property type="match status" value="1"/>
</dbReference>
<keyword evidence="8" id="KW-1133">Transmembrane helix</keyword>
<evidence type="ECO:0000256" key="3">
    <source>
        <dbReference type="ARBA" id="ARBA00022960"/>
    </source>
</evidence>
<dbReference type="RefSeq" id="WP_173814333.1">
    <property type="nucleotide sequence ID" value="NZ_JAAITX010000002.1"/>
</dbReference>